<dbReference type="Proteomes" id="UP000595636">
    <property type="component" value="Chromosome"/>
</dbReference>
<dbReference type="RefSeq" id="WP_200401095.1">
    <property type="nucleotide sequence ID" value="NZ_CP066831.1"/>
</dbReference>
<dbReference type="EMBL" id="CP066831">
    <property type="protein sequence ID" value="QQM46262.1"/>
    <property type="molecule type" value="Genomic_DNA"/>
</dbReference>
<keyword evidence="2" id="KW-1185">Reference proteome</keyword>
<sequence length="48" mass="5159">MSTALSVFLDELAHRARHIELAGEPCRSTSHLVRGDVTLPVSLSTRAG</sequence>
<protein>
    <submittedName>
        <fullName evidence="1">Uncharacterized protein</fullName>
    </submittedName>
</protein>
<organism evidence="1 2">
    <name type="scientific">Streptomyces liliifuscus</name>
    <dbReference type="NCBI Taxonomy" id="2797636"/>
    <lineage>
        <taxon>Bacteria</taxon>
        <taxon>Bacillati</taxon>
        <taxon>Actinomycetota</taxon>
        <taxon>Actinomycetes</taxon>
        <taxon>Kitasatosporales</taxon>
        <taxon>Streptomycetaceae</taxon>
        <taxon>Streptomyces</taxon>
    </lineage>
</organism>
<accession>A0A7T7L4E0</accession>
<gene>
    <name evidence="1" type="ORF">JEQ17_47200</name>
</gene>
<reference evidence="1 2" key="1">
    <citation type="submission" date="2020-12" db="EMBL/GenBank/DDBJ databases">
        <title>A novel species.</title>
        <authorList>
            <person name="Li K."/>
        </authorList>
    </citation>
    <scope>NUCLEOTIDE SEQUENCE [LARGE SCALE GENOMIC DNA]</scope>
    <source>
        <strain evidence="1 2">ZYC-3</strain>
    </source>
</reference>
<name>A0A7T7L4E0_9ACTN</name>
<evidence type="ECO:0000313" key="1">
    <source>
        <dbReference type="EMBL" id="QQM46262.1"/>
    </source>
</evidence>
<proteinExistence type="predicted"/>
<dbReference type="KEGG" id="slf:JEQ17_47200"/>
<evidence type="ECO:0000313" key="2">
    <source>
        <dbReference type="Proteomes" id="UP000595636"/>
    </source>
</evidence>
<dbReference type="AlphaFoldDB" id="A0A7T7L4E0"/>